<evidence type="ECO:0000256" key="4">
    <source>
        <dbReference type="ARBA" id="ARBA00023224"/>
    </source>
</evidence>
<feature type="transmembrane region" description="Helical" evidence="8">
    <location>
        <begin position="187"/>
        <end position="208"/>
    </location>
</feature>
<reference evidence="11 12" key="1">
    <citation type="submission" date="2023-11" db="EMBL/GenBank/DDBJ databases">
        <title>Bacillus jintuensis, isolated from a mudflat on the Beibu Gulf coast.</title>
        <authorList>
            <person name="Li M."/>
        </authorList>
    </citation>
    <scope>NUCLEOTIDE SEQUENCE [LARGE SCALE GENOMIC DNA]</scope>
    <source>
        <strain evidence="11 12">31A1R</strain>
    </source>
</reference>
<proteinExistence type="inferred from homology"/>
<comment type="caution">
    <text evidence="11">The sequence shown here is derived from an EMBL/GenBank/DDBJ whole genome shotgun (WGS) entry which is preliminary data.</text>
</comment>
<evidence type="ECO:0000256" key="6">
    <source>
        <dbReference type="PROSITE-ProRule" id="PRU00284"/>
    </source>
</evidence>
<dbReference type="InterPro" id="IPR003660">
    <property type="entry name" value="HAMP_dom"/>
</dbReference>
<dbReference type="Gene3D" id="6.10.340.10">
    <property type="match status" value="1"/>
</dbReference>
<dbReference type="Gene3D" id="1.10.287.950">
    <property type="entry name" value="Methyl-accepting chemotaxis protein"/>
    <property type="match status" value="1"/>
</dbReference>
<evidence type="ECO:0000313" key="11">
    <source>
        <dbReference type="EMBL" id="MDZ5472811.1"/>
    </source>
</evidence>
<sequence>MKMTIRRKLLLSFGLILCLLGATSAVAIFNISGMGAKTEEIDHSWLPSVIKLGELNGEVSDVRGLLGMYILEKDSAKMSEIESQLTQTLENIENMRTEYENTLISTEEERNLYHEFANDWEVYIEQIPSILQAGKNTDFEFANSLLQLADPVFNEANEHISLLVKNNIEGAQAASSESMNLFSTGRLWTIIISVMAFILGISLAIVIARMISKPLITLAEHVKKVANGDLTMEELKVTSKDETGQLVTDFNQMTNSLRHIIGQVAHQSQQVASTSEQLSASAEETTRATEQITIAIQEVAAGSEQQVSSVIDASEVLKEMTNGMGQIGMSIQHATDSSIEATEKANSGDETVSKVVNQMNTIHEKVTQTAEVVTDLGTRSAEIGQIVTLISSIASQTNLLALNAAIEAARAGEHGKGFAVVADEVRKLAEQSETATRQITDLIHHIQHDTQKAVIVMNEGTEAVGEGISLAKNAGDSFKEILQAVENVSKQAQEVSAAVQQVNAGSETLVQAIDGVASISEQSAANAQNVAGATEETNATMEEISSASTLLSSMAEELQSVVSKFKIK</sequence>
<dbReference type="Pfam" id="PF12729">
    <property type="entry name" value="4HB_MCP_1"/>
    <property type="match status" value="1"/>
</dbReference>
<dbReference type="RefSeq" id="WP_322447114.1">
    <property type="nucleotide sequence ID" value="NZ_JAXOFX010000009.1"/>
</dbReference>
<name>A0ABU5J098_9BACI</name>
<organism evidence="11 12">
    <name type="scientific">Robertmurraya mangrovi</name>
    <dbReference type="NCBI Taxonomy" id="3098077"/>
    <lineage>
        <taxon>Bacteria</taxon>
        <taxon>Bacillati</taxon>
        <taxon>Bacillota</taxon>
        <taxon>Bacilli</taxon>
        <taxon>Bacillales</taxon>
        <taxon>Bacillaceae</taxon>
        <taxon>Robertmurraya</taxon>
    </lineage>
</organism>
<dbReference type="SMART" id="SM00283">
    <property type="entry name" value="MA"/>
    <property type="match status" value="1"/>
</dbReference>
<dbReference type="Pfam" id="PF00672">
    <property type="entry name" value="HAMP"/>
    <property type="match status" value="1"/>
</dbReference>
<dbReference type="PROSITE" id="PS50111">
    <property type="entry name" value="CHEMOTAXIS_TRANSDUC_2"/>
    <property type="match status" value="1"/>
</dbReference>
<dbReference type="InterPro" id="IPR024478">
    <property type="entry name" value="HlyB_4HB_MCP"/>
</dbReference>
<keyword evidence="8" id="KW-1133">Transmembrane helix</keyword>
<dbReference type="PANTHER" id="PTHR32089:SF112">
    <property type="entry name" value="LYSOZYME-LIKE PROTEIN-RELATED"/>
    <property type="match status" value="1"/>
</dbReference>
<evidence type="ECO:0000259" key="9">
    <source>
        <dbReference type="PROSITE" id="PS50111"/>
    </source>
</evidence>
<comment type="similarity">
    <text evidence="5">Belongs to the methyl-accepting chemotaxis (MCP) protein family.</text>
</comment>
<dbReference type="PANTHER" id="PTHR32089">
    <property type="entry name" value="METHYL-ACCEPTING CHEMOTAXIS PROTEIN MCPB"/>
    <property type="match status" value="1"/>
</dbReference>
<comment type="subcellular location">
    <subcellularLocation>
        <location evidence="1">Cell membrane</location>
    </subcellularLocation>
</comment>
<evidence type="ECO:0000256" key="2">
    <source>
        <dbReference type="ARBA" id="ARBA00022475"/>
    </source>
</evidence>
<gene>
    <name evidence="11" type="ORF">SM124_13845</name>
</gene>
<dbReference type="PROSITE" id="PS50885">
    <property type="entry name" value="HAMP"/>
    <property type="match status" value="1"/>
</dbReference>
<dbReference type="CDD" id="cd11386">
    <property type="entry name" value="MCP_signal"/>
    <property type="match status" value="1"/>
</dbReference>
<accession>A0ABU5J098</accession>
<keyword evidence="8" id="KW-0812">Transmembrane</keyword>
<evidence type="ECO:0000256" key="3">
    <source>
        <dbReference type="ARBA" id="ARBA00023136"/>
    </source>
</evidence>
<dbReference type="InterPro" id="IPR004089">
    <property type="entry name" value="MCPsignal_dom"/>
</dbReference>
<dbReference type="CDD" id="cd06225">
    <property type="entry name" value="HAMP"/>
    <property type="match status" value="1"/>
</dbReference>
<dbReference type="SUPFAM" id="SSF58104">
    <property type="entry name" value="Methyl-accepting chemotaxis protein (MCP) signaling domain"/>
    <property type="match status" value="1"/>
</dbReference>
<evidence type="ECO:0000256" key="5">
    <source>
        <dbReference type="ARBA" id="ARBA00029447"/>
    </source>
</evidence>
<dbReference type="Pfam" id="PF00015">
    <property type="entry name" value="MCPsignal"/>
    <property type="match status" value="1"/>
</dbReference>
<dbReference type="EMBL" id="JAXOFX010000009">
    <property type="protein sequence ID" value="MDZ5472811.1"/>
    <property type="molecule type" value="Genomic_DNA"/>
</dbReference>
<evidence type="ECO:0000256" key="7">
    <source>
        <dbReference type="SAM" id="Coils"/>
    </source>
</evidence>
<keyword evidence="7" id="KW-0175">Coiled coil</keyword>
<protein>
    <submittedName>
        <fullName evidence="11">Methyl-accepting chemotaxis protein</fullName>
    </submittedName>
</protein>
<feature type="domain" description="Methyl-accepting transducer" evidence="9">
    <location>
        <begin position="281"/>
        <end position="517"/>
    </location>
</feature>
<keyword evidence="12" id="KW-1185">Reference proteome</keyword>
<evidence type="ECO:0000313" key="12">
    <source>
        <dbReference type="Proteomes" id="UP001290455"/>
    </source>
</evidence>
<dbReference type="SMART" id="SM00304">
    <property type="entry name" value="HAMP"/>
    <property type="match status" value="1"/>
</dbReference>
<keyword evidence="3 8" id="KW-0472">Membrane</keyword>
<evidence type="ECO:0000256" key="1">
    <source>
        <dbReference type="ARBA" id="ARBA00004236"/>
    </source>
</evidence>
<evidence type="ECO:0000256" key="8">
    <source>
        <dbReference type="SAM" id="Phobius"/>
    </source>
</evidence>
<feature type="coiled-coil region" evidence="7">
    <location>
        <begin position="78"/>
        <end position="109"/>
    </location>
</feature>
<dbReference type="Proteomes" id="UP001290455">
    <property type="component" value="Unassembled WGS sequence"/>
</dbReference>
<evidence type="ECO:0000259" key="10">
    <source>
        <dbReference type="PROSITE" id="PS50885"/>
    </source>
</evidence>
<keyword evidence="2" id="KW-1003">Cell membrane</keyword>
<keyword evidence="4 6" id="KW-0807">Transducer</keyword>
<feature type="domain" description="HAMP" evidence="10">
    <location>
        <begin position="209"/>
        <end position="262"/>
    </location>
</feature>